<evidence type="ECO:0000313" key="2">
    <source>
        <dbReference type="Proteomes" id="UP001054252"/>
    </source>
</evidence>
<reference evidence="1 2" key="1">
    <citation type="journal article" date="2021" name="Commun. Biol.">
        <title>The genome of Shorea leprosula (Dipterocarpaceae) highlights the ecological relevance of drought in aseasonal tropical rainforests.</title>
        <authorList>
            <person name="Ng K.K.S."/>
            <person name="Kobayashi M.J."/>
            <person name="Fawcett J.A."/>
            <person name="Hatakeyama M."/>
            <person name="Paape T."/>
            <person name="Ng C.H."/>
            <person name="Ang C.C."/>
            <person name="Tnah L.H."/>
            <person name="Lee C.T."/>
            <person name="Nishiyama T."/>
            <person name="Sese J."/>
            <person name="O'Brien M.J."/>
            <person name="Copetti D."/>
            <person name="Mohd Noor M.I."/>
            <person name="Ong R.C."/>
            <person name="Putra M."/>
            <person name="Sireger I.Z."/>
            <person name="Indrioko S."/>
            <person name="Kosugi Y."/>
            <person name="Izuno A."/>
            <person name="Isagi Y."/>
            <person name="Lee S.L."/>
            <person name="Shimizu K.K."/>
        </authorList>
    </citation>
    <scope>NUCLEOTIDE SEQUENCE [LARGE SCALE GENOMIC DNA]</scope>
    <source>
        <strain evidence="1">214</strain>
    </source>
</reference>
<keyword evidence="2" id="KW-1185">Reference proteome</keyword>
<dbReference type="AlphaFoldDB" id="A0AAV5KY12"/>
<dbReference type="EMBL" id="BPVZ01000084">
    <property type="protein sequence ID" value="GKV29748.1"/>
    <property type="molecule type" value="Genomic_DNA"/>
</dbReference>
<dbReference type="Proteomes" id="UP001054252">
    <property type="component" value="Unassembled WGS sequence"/>
</dbReference>
<accession>A0AAV5KY12</accession>
<comment type="caution">
    <text evidence="1">The sequence shown here is derived from an EMBL/GenBank/DDBJ whole genome shotgun (WGS) entry which is preliminary data.</text>
</comment>
<gene>
    <name evidence="1" type="ORF">SLEP1_g38647</name>
</gene>
<proteinExistence type="predicted"/>
<protein>
    <submittedName>
        <fullName evidence="1">Uncharacterized protein</fullName>
    </submittedName>
</protein>
<evidence type="ECO:0000313" key="1">
    <source>
        <dbReference type="EMBL" id="GKV29748.1"/>
    </source>
</evidence>
<name>A0AAV5KY12_9ROSI</name>
<sequence>MRGIKHAPGLEQSPECMVRSKLTIRNDLFCHRTSSVLNGIQPFLYAFPVVSDPRGHRHRILHDLKRNRAEEERRNIDFFHQNKINFQNHKKPR</sequence>
<organism evidence="1 2">
    <name type="scientific">Rubroshorea leprosula</name>
    <dbReference type="NCBI Taxonomy" id="152421"/>
    <lineage>
        <taxon>Eukaryota</taxon>
        <taxon>Viridiplantae</taxon>
        <taxon>Streptophyta</taxon>
        <taxon>Embryophyta</taxon>
        <taxon>Tracheophyta</taxon>
        <taxon>Spermatophyta</taxon>
        <taxon>Magnoliopsida</taxon>
        <taxon>eudicotyledons</taxon>
        <taxon>Gunneridae</taxon>
        <taxon>Pentapetalae</taxon>
        <taxon>rosids</taxon>
        <taxon>malvids</taxon>
        <taxon>Malvales</taxon>
        <taxon>Dipterocarpaceae</taxon>
        <taxon>Rubroshorea</taxon>
    </lineage>
</organism>